<name>A0A077N3Q5_XENBV</name>
<evidence type="ECO:0000256" key="1">
    <source>
        <dbReference type="ARBA" id="ARBA00004651"/>
    </source>
</evidence>
<dbReference type="EMBL" id="CBSW010000147">
    <property type="protein sequence ID" value="CDG96836.1"/>
    <property type="molecule type" value="Genomic_DNA"/>
</dbReference>
<evidence type="ECO:0000313" key="9">
    <source>
        <dbReference type="Proteomes" id="UP000028511"/>
    </source>
</evidence>
<dbReference type="InterPro" id="IPR011701">
    <property type="entry name" value="MFS"/>
</dbReference>
<keyword evidence="5 7" id="KW-1133">Transmembrane helix</keyword>
<dbReference type="HOGENOM" id="CLU_034180_16_0_6"/>
<dbReference type="GO" id="GO:0022857">
    <property type="term" value="F:transmembrane transporter activity"/>
    <property type="evidence" value="ECO:0007669"/>
    <property type="project" value="InterPro"/>
</dbReference>
<gene>
    <name evidence="8" type="ORF">XBP1_2300006</name>
</gene>
<comment type="subcellular location">
    <subcellularLocation>
        <location evidence="1">Cell membrane</location>
        <topology evidence="1">Multi-pass membrane protein</topology>
    </subcellularLocation>
</comment>
<feature type="transmembrane region" description="Helical" evidence="7">
    <location>
        <begin position="258"/>
        <end position="278"/>
    </location>
</feature>
<dbReference type="Pfam" id="PF07690">
    <property type="entry name" value="MFS_1"/>
    <property type="match status" value="1"/>
</dbReference>
<dbReference type="GO" id="GO:0005886">
    <property type="term" value="C:plasma membrane"/>
    <property type="evidence" value="ECO:0007669"/>
    <property type="project" value="UniProtKB-SubCell"/>
</dbReference>
<keyword evidence="4 7" id="KW-0812">Transmembrane</keyword>
<dbReference type="PANTHER" id="PTHR43266:SF2">
    <property type="entry name" value="MAJOR FACILITATOR SUPERFAMILY (MFS) PROFILE DOMAIN-CONTAINING PROTEIN"/>
    <property type="match status" value="1"/>
</dbReference>
<dbReference type="SUPFAM" id="SSF103473">
    <property type="entry name" value="MFS general substrate transporter"/>
    <property type="match status" value="1"/>
</dbReference>
<comment type="caution">
    <text evidence="8">The sequence shown here is derived from an EMBL/GenBank/DDBJ whole genome shotgun (WGS) entry which is preliminary data.</text>
</comment>
<evidence type="ECO:0000256" key="5">
    <source>
        <dbReference type="ARBA" id="ARBA00022989"/>
    </source>
</evidence>
<evidence type="ECO:0000256" key="4">
    <source>
        <dbReference type="ARBA" id="ARBA00022692"/>
    </source>
</evidence>
<sequence>MKGINGFYPLWIGIAVSIFGSELTEFAFGLWLLEKQMSVTAYTNMYLVLVLPAFLLMPLVGYVIDHYDKRKVLLLTEGIAGLALAIVLIFNHFGYLNNIVVYLYIALTSVLTALQIDCYSTLVFRLVPAASLNRANSLGSLSDSLPQMLAPIIGAFLFSHYGLGIVLTIDLLTFMISAFATGLLFRVSAVQFLPPDDGTLSKLNWKAIFPDIGCVRLVKASSKMTYMIAYTFFKAILVGGALITIVPYFTTYFSVADAGYMMSIGGVSMVIVSLISAWRPSILRRTPLLVLEFLFAAGFVVLTQIKNIYVAGACIAISFITMRISIIKMQTLWQTTVPKIYHGRVFALRNLVKTFSSFIIYLITGIVLDLLLAQEEGWAIWGQGNPMDLYFIGITLLILPPLLISTRRLLVAIGGE</sequence>
<feature type="transmembrane region" description="Helical" evidence="7">
    <location>
        <begin position="99"/>
        <end position="127"/>
    </location>
</feature>
<dbReference type="CDD" id="cd06173">
    <property type="entry name" value="MFS_MefA_like"/>
    <property type="match status" value="1"/>
</dbReference>
<dbReference type="Gene3D" id="1.20.1250.20">
    <property type="entry name" value="MFS general substrate transporter like domains"/>
    <property type="match status" value="1"/>
</dbReference>
<accession>A0A077N3Q5</accession>
<feature type="transmembrane region" description="Helical" evidence="7">
    <location>
        <begin position="72"/>
        <end position="93"/>
    </location>
</feature>
<evidence type="ECO:0000256" key="2">
    <source>
        <dbReference type="ARBA" id="ARBA00022448"/>
    </source>
</evidence>
<evidence type="ECO:0000256" key="7">
    <source>
        <dbReference type="SAM" id="Phobius"/>
    </source>
</evidence>
<feature type="transmembrane region" description="Helical" evidence="7">
    <location>
        <begin position="387"/>
        <end position="404"/>
    </location>
</feature>
<feature type="transmembrane region" description="Helical" evidence="7">
    <location>
        <begin position="347"/>
        <end position="367"/>
    </location>
</feature>
<protein>
    <submittedName>
        <fullName evidence="8">Uncharacterized protein</fullName>
    </submittedName>
</protein>
<dbReference type="RefSeq" id="WP_038217209.1">
    <property type="nucleotide sequence ID" value="NZ_CAWLWN010000199.1"/>
</dbReference>
<dbReference type="AlphaFoldDB" id="A0A077N3Q5"/>
<evidence type="ECO:0000256" key="6">
    <source>
        <dbReference type="ARBA" id="ARBA00023136"/>
    </source>
</evidence>
<feature type="transmembrane region" description="Helical" evidence="7">
    <location>
        <begin position="7"/>
        <end position="33"/>
    </location>
</feature>
<dbReference type="Proteomes" id="UP000028511">
    <property type="component" value="Unassembled WGS sequence"/>
</dbReference>
<evidence type="ECO:0000256" key="3">
    <source>
        <dbReference type="ARBA" id="ARBA00022475"/>
    </source>
</evidence>
<feature type="transmembrane region" description="Helical" evidence="7">
    <location>
        <begin position="308"/>
        <end position="326"/>
    </location>
</feature>
<feature type="transmembrane region" description="Helical" evidence="7">
    <location>
        <begin position="45"/>
        <end position="65"/>
    </location>
</feature>
<dbReference type="PANTHER" id="PTHR43266">
    <property type="entry name" value="MACROLIDE-EFFLUX PROTEIN"/>
    <property type="match status" value="1"/>
</dbReference>
<keyword evidence="2" id="KW-0813">Transport</keyword>
<feature type="transmembrane region" description="Helical" evidence="7">
    <location>
        <begin position="226"/>
        <end position="246"/>
    </location>
</feature>
<feature type="transmembrane region" description="Helical" evidence="7">
    <location>
        <begin position="285"/>
        <end position="302"/>
    </location>
</feature>
<keyword evidence="3" id="KW-1003">Cell membrane</keyword>
<reference evidence="8" key="1">
    <citation type="submission" date="2013-07" db="EMBL/GenBank/DDBJ databases">
        <title>Sub-species coevolution in mutualistic symbiosis.</title>
        <authorList>
            <person name="Murfin K."/>
            <person name="Klassen J."/>
            <person name="Lee M."/>
            <person name="Forst S."/>
            <person name="Stock P."/>
            <person name="Goodrich-Blair H."/>
        </authorList>
    </citation>
    <scope>NUCLEOTIDE SEQUENCE [LARGE SCALE GENOMIC DNA]</scope>
    <source>
        <strain evidence="8">Puntauvense</strain>
    </source>
</reference>
<keyword evidence="6 7" id="KW-0472">Membrane</keyword>
<organism evidence="8 9">
    <name type="scientific">Xenorhabdus bovienii str. puntauvense</name>
    <dbReference type="NCBI Taxonomy" id="1398201"/>
    <lineage>
        <taxon>Bacteria</taxon>
        <taxon>Pseudomonadati</taxon>
        <taxon>Pseudomonadota</taxon>
        <taxon>Gammaproteobacteria</taxon>
        <taxon>Enterobacterales</taxon>
        <taxon>Morganellaceae</taxon>
        <taxon>Xenorhabdus</taxon>
    </lineage>
</organism>
<dbReference type="InterPro" id="IPR036259">
    <property type="entry name" value="MFS_trans_sf"/>
</dbReference>
<evidence type="ECO:0000313" key="8">
    <source>
        <dbReference type="EMBL" id="CDG96836.1"/>
    </source>
</evidence>
<proteinExistence type="predicted"/>